<accession>A0AAE1M8X8</accession>
<name>A0AAE1M8X8_9FABA</name>
<comment type="caution">
    <text evidence="1">The sequence shown here is derived from an EMBL/GenBank/DDBJ whole genome shotgun (WGS) entry which is preliminary data.</text>
</comment>
<evidence type="ECO:0000313" key="1">
    <source>
        <dbReference type="EMBL" id="KAK4253823.1"/>
    </source>
</evidence>
<sequence>MSRRLRIMTSCWLAHIDGLLKTPIQESIINIQLPDIPVKIYSKSEDESYCSRLDDWVKRLKIIDTCCLLKTFCNKTCLVFEDGTISLKLSFEDPTTIDELLGFVRRHENLGLVGKQSIVFLSHRMKPLRRRECFGDYAR</sequence>
<keyword evidence="2" id="KW-1185">Reference proteome</keyword>
<protein>
    <submittedName>
        <fullName evidence="1">Uncharacterized protein</fullName>
    </submittedName>
</protein>
<gene>
    <name evidence="1" type="ORF">QN277_010448</name>
</gene>
<dbReference type="Proteomes" id="UP001293593">
    <property type="component" value="Unassembled WGS sequence"/>
</dbReference>
<dbReference type="AlphaFoldDB" id="A0AAE1M8X8"/>
<evidence type="ECO:0000313" key="2">
    <source>
        <dbReference type="Proteomes" id="UP001293593"/>
    </source>
</evidence>
<proteinExistence type="predicted"/>
<organism evidence="1 2">
    <name type="scientific">Acacia crassicarpa</name>
    <name type="common">northern wattle</name>
    <dbReference type="NCBI Taxonomy" id="499986"/>
    <lineage>
        <taxon>Eukaryota</taxon>
        <taxon>Viridiplantae</taxon>
        <taxon>Streptophyta</taxon>
        <taxon>Embryophyta</taxon>
        <taxon>Tracheophyta</taxon>
        <taxon>Spermatophyta</taxon>
        <taxon>Magnoliopsida</taxon>
        <taxon>eudicotyledons</taxon>
        <taxon>Gunneridae</taxon>
        <taxon>Pentapetalae</taxon>
        <taxon>rosids</taxon>
        <taxon>fabids</taxon>
        <taxon>Fabales</taxon>
        <taxon>Fabaceae</taxon>
        <taxon>Caesalpinioideae</taxon>
        <taxon>mimosoid clade</taxon>
        <taxon>Acacieae</taxon>
        <taxon>Acacia</taxon>
    </lineage>
</organism>
<reference evidence="1" key="1">
    <citation type="submission" date="2023-10" db="EMBL/GenBank/DDBJ databases">
        <title>Chromosome-level genome of the transformable northern wattle, Acacia crassicarpa.</title>
        <authorList>
            <person name="Massaro I."/>
            <person name="Sinha N.R."/>
            <person name="Poethig S."/>
            <person name="Leichty A.R."/>
        </authorList>
    </citation>
    <scope>NUCLEOTIDE SEQUENCE</scope>
    <source>
        <strain evidence="1">Acra3RX</strain>
        <tissue evidence="1">Leaf</tissue>
    </source>
</reference>
<dbReference type="EMBL" id="JAWXYG010000015">
    <property type="protein sequence ID" value="KAK4253823.1"/>
    <property type="molecule type" value="Genomic_DNA"/>
</dbReference>